<dbReference type="GO" id="GO:0003993">
    <property type="term" value="F:acid phosphatase activity"/>
    <property type="evidence" value="ECO:0007669"/>
    <property type="project" value="UniProtKB-EC"/>
</dbReference>
<evidence type="ECO:0000256" key="1">
    <source>
        <dbReference type="ARBA" id="ARBA00000032"/>
    </source>
</evidence>
<dbReference type="EMBL" id="VMHL01000003">
    <property type="protein sequence ID" value="TSJ89415.1"/>
    <property type="molecule type" value="Genomic_DNA"/>
</dbReference>
<evidence type="ECO:0000256" key="3">
    <source>
        <dbReference type="ARBA" id="ARBA00009017"/>
    </source>
</evidence>
<keyword evidence="6" id="KW-0574">Periplasm</keyword>
<sequence length="248" mass="27930">MCKKFLPPLVISLLFCFNAYAIEAKDVTTDPNDFYLKQEQAPNSLLLLPPPPSFTSVDFLRDKAMYDWGKSVRNTERGKQAYLDADTSKDNVTKQFSPAFGYDISIKNSPQIYKLITTMKEDAGDLATRSAKQHYNRIRPFSFFNEPTCRPEDEKTLSTNGSYPSGHTTMGFAIALVLAEINPERQNEILKRGYEVGESRVICGYHWQSDVDAAKVMAAAVVAQLHTNPAFIEQLAKAKAELKQFQKL</sequence>
<evidence type="ECO:0000313" key="11">
    <source>
        <dbReference type="EMBL" id="TSJ89415.1"/>
    </source>
</evidence>
<accession>A0A556RKQ2</accession>
<feature type="domain" description="Phosphatidic acid phosphatase type 2/haloperoxidase" evidence="10">
    <location>
        <begin position="114"/>
        <end position="226"/>
    </location>
</feature>
<organism evidence="11 12">
    <name type="scientific">Gilliamella apicola</name>
    <dbReference type="NCBI Taxonomy" id="1196095"/>
    <lineage>
        <taxon>Bacteria</taxon>
        <taxon>Pseudomonadati</taxon>
        <taxon>Pseudomonadota</taxon>
        <taxon>Gammaproteobacteria</taxon>
        <taxon>Orbales</taxon>
        <taxon>Orbaceae</taxon>
        <taxon>Gilliamella</taxon>
    </lineage>
</organism>
<dbReference type="RefSeq" id="WP_144189767.1">
    <property type="nucleotide sequence ID" value="NZ_VMHL01000003.1"/>
</dbReference>
<comment type="caution">
    <text evidence="11">The sequence shown here is derived from an EMBL/GenBank/DDBJ whole genome shotgun (WGS) entry which is preliminary data.</text>
</comment>
<dbReference type="SMART" id="SM00014">
    <property type="entry name" value="acidPPc"/>
    <property type="match status" value="1"/>
</dbReference>
<feature type="chain" id="PRO_5022208012" description="Acid phosphatase" evidence="9">
    <location>
        <begin position="22"/>
        <end position="248"/>
    </location>
</feature>
<dbReference type="AlphaFoldDB" id="A0A556RKQ2"/>
<dbReference type="Gene3D" id="1.20.144.10">
    <property type="entry name" value="Phosphatidic acid phosphatase type 2/haloperoxidase"/>
    <property type="match status" value="1"/>
</dbReference>
<gene>
    <name evidence="11" type="ORF">FPQ14_07915</name>
</gene>
<name>A0A556RKQ2_9GAMM</name>
<proteinExistence type="inferred from homology"/>
<dbReference type="InterPro" id="IPR036938">
    <property type="entry name" value="PAP2/HPO_sf"/>
</dbReference>
<dbReference type="Proteomes" id="UP000319138">
    <property type="component" value="Unassembled WGS sequence"/>
</dbReference>
<comment type="subcellular location">
    <subcellularLocation>
        <location evidence="2">Periplasm</location>
    </subcellularLocation>
</comment>
<dbReference type="InterPro" id="IPR000326">
    <property type="entry name" value="PAP2/HPO"/>
</dbReference>
<reference evidence="11 12" key="1">
    <citation type="submission" date="2019-07" db="EMBL/GenBank/DDBJ databases">
        <title>Gilliamella genomes.</title>
        <authorList>
            <person name="Zheng H."/>
        </authorList>
    </citation>
    <scope>NUCLEOTIDE SEQUENCE [LARGE SCALE GENOMIC DNA]</scope>
    <source>
        <strain evidence="11 12">W8131</strain>
    </source>
</reference>
<dbReference type="CDD" id="cd03397">
    <property type="entry name" value="PAP2_acid_phosphatase"/>
    <property type="match status" value="1"/>
</dbReference>
<evidence type="ECO:0000256" key="6">
    <source>
        <dbReference type="ARBA" id="ARBA00022764"/>
    </source>
</evidence>
<evidence type="ECO:0000259" key="10">
    <source>
        <dbReference type="SMART" id="SM00014"/>
    </source>
</evidence>
<feature type="signal peptide" evidence="9">
    <location>
        <begin position="1"/>
        <end position="21"/>
    </location>
</feature>
<evidence type="ECO:0000256" key="4">
    <source>
        <dbReference type="ARBA" id="ARBA00012646"/>
    </source>
</evidence>
<protein>
    <recommendedName>
        <fullName evidence="4 8">Acid phosphatase</fullName>
        <ecNumber evidence="4 8">3.1.3.2</ecNumber>
    </recommendedName>
</protein>
<evidence type="ECO:0000256" key="7">
    <source>
        <dbReference type="ARBA" id="ARBA00022801"/>
    </source>
</evidence>
<comment type="catalytic activity">
    <reaction evidence="1 8">
        <text>a phosphate monoester + H2O = an alcohol + phosphate</text>
        <dbReference type="Rhea" id="RHEA:15017"/>
        <dbReference type="ChEBI" id="CHEBI:15377"/>
        <dbReference type="ChEBI" id="CHEBI:30879"/>
        <dbReference type="ChEBI" id="CHEBI:43474"/>
        <dbReference type="ChEBI" id="CHEBI:67140"/>
        <dbReference type="EC" id="3.1.3.2"/>
    </reaction>
</comment>
<evidence type="ECO:0000256" key="5">
    <source>
        <dbReference type="ARBA" id="ARBA00022729"/>
    </source>
</evidence>
<evidence type="ECO:0000256" key="2">
    <source>
        <dbReference type="ARBA" id="ARBA00004418"/>
    </source>
</evidence>
<dbReference type="InterPro" id="IPR001011">
    <property type="entry name" value="Acid_Pase_classA_bac"/>
</dbReference>
<keyword evidence="5 9" id="KW-0732">Signal</keyword>
<evidence type="ECO:0000256" key="9">
    <source>
        <dbReference type="SAM" id="SignalP"/>
    </source>
</evidence>
<dbReference type="PIRSF" id="PIRSF000897">
    <property type="entry name" value="Acid_Ptase_ClsA"/>
    <property type="match status" value="1"/>
</dbReference>
<dbReference type="SUPFAM" id="SSF48317">
    <property type="entry name" value="Acid phosphatase/Vanadium-dependent haloperoxidase"/>
    <property type="match status" value="1"/>
</dbReference>
<dbReference type="EC" id="3.1.3.2" evidence="4 8"/>
<dbReference type="PROSITE" id="PS01157">
    <property type="entry name" value="ACID_PHOSPH_CL_A"/>
    <property type="match status" value="1"/>
</dbReference>
<keyword evidence="7 8" id="KW-0378">Hydrolase</keyword>
<dbReference type="Pfam" id="PF01569">
    <property type="entry name" value="PAP2"/>
    <property type="match status" value="1"/>
</dbReference>
<dbReference type="PRINTS" id="PR00483">
    <property type="entry name" value="BACPHPHTASE"/>
</dbReference>
<evidence type="ECO:0000256" key="8">
    <source>
        <dbReference type="PIRNR" id="PIRNR000897"/>
    </source>
</evidence>
<dbReference type="GO" id="GO:0030288">
    <property type="term" value="C:outer membrane-bounded periplasmic space"/>
    <property type="evidence" value="ECO:0007669"/>
    <property type="project" value="InterPro"/>
</dbReference>
<evidence type="ECO:0000313" key="12">
    <source>
        <dbReference type="Proteomes" id="UP000319138"/>
    </source>
</evidence>
<dbReference type="InterPro" id="IPR018296">
    <property type="entry name" value="Acid_Pase_classA_bac_CS"/>
</dbReference>
<comment type="similarity">
    <text evidence="3 8">Belongs to the class A bacterial acid phosphatase family.</text>
</comment>